<dbReference type="EMBL" id="JAJFAZ020000007">
    <property type="protein sequence ID" value="KAI5317967.1"/>
    <property type="molecule type" value="Genomic_DNA"/>
</dbReference>
<proteinExistence type="predicted"/>
<name>A0AAD4V5H2_PRUDU</name>
<gene>
    <name evidence="1" type="ORF">L3X38_037674</name>
</gene>
<evidence type="ECO:0000313" key="1">
    <source>
        <dbReference type="EMBL" id="KAI5317967.1"/>
    </source>
</evidence>
<organism evidence="1 2">
    <name type="scientific">Prunus dulcis</name>
    <name type="common">Almond</name>
    <name type="synonym">Amygdalus dulcis</name>
    <dbReference type="NCBI Taxonomy" id="3755"/>
    <lineage>
        <taxon>Eukaryota</taxon>
        <taxon>Viridiplantae</taxon>
        <taxon>Streptophyta</taxon>
        <taxon>Embryophyta</taxon>
        <taxon>Tracheophyta</taxon>
        <taxon>Spermatophyta</taxon>
        <taxon>Magnoliopsida</taxon>
        <taxon>eudicotyledons</taxon>
        <taxon>Gunneridae</taxon>
        <taxon>Pentapetalae</taxon>
        <taxon>rosids</taxon>
        <taxon>fabids</taxon>
        <taxon>Rosales</taxon>
        <taxon>Rosaceae</taxon>
        <taxon>Amygdaloideae</taxon>
        <taxon>Amygdaleae</taxon>
        <taxon>Prunus</taxon>
    </lineage>
</organism>
<evidence type="ECO:0000313" key="2">
    <source>
        <dbReference type="Proteomes" id="UP001054821"/>
    </source>
</evidence>
<sequence>MSFKPTVGVPPSGLETIWLFLIMPHEFWGRLGPCGVKIAAQIELVSPRLARIVARIEVVSPRSARNVAEACEDCGPACEDGINRINEIDGS</sequence>
<dbReference type="AlphaFoldDB" id="A0AAD4V5H2"/>
<protein>
    <submittedName>
        <fullName evidence="1">Uncharacterized protein</fullName>
    </submittedName>
</protein>
<comment type="caution">
    <text evidence="1">The sequence shown here is derived from an EMBL/GenBank/DDBJ whole genome shotgun (WGS) entry which is preliminary data.</text>
</comment>
<dbReference type="Proteomes" id="UP001054821">
    <property type="component" value="Chromosome 7"/>
</dbReference>
<accession>A0AAD4V5H2</accession>
<reference evidence="1 2" key="1">
    <citation type="journal article" date="2022" name="G3 (Bethesda)">
        <title>Whole-genome sequence and methylome profiling of the almond [Prunus dulcis (Mill.) D.A. Webb] cultivar 'Nonpareil'.</title>
        <authorList>
            <person name="D'Amico-Willman K.M."/>
            <person name="Ouma W.Z."/>
            <person name="Meulia T."/>
            <person name="Sideli G.M."/>
            <person name="Gradziel T.M."/>
            <person name="Fresnedo-Ramirez J."/>
        </authorList>
    </citation>
    <scope>NUCLEOTIDE SEQUENCE [LARGE SCALE GENOMIC DNA]</scope>
    <source>
        <strain evidence="1">Clone GOH B32 T37-40</strain>
    </source>
</reference>
<keyword evidence="2" id="KW-1185">Reference proteome</keyword>